<evidence type="ECO:0000259" key="2">
    <source>
        <dbReference type="Pfam" id="PF03407"/>
    </source>
</evidence>
<dbReference type="Pfam" id="PF03407">
    <property type="entry name" value="Nucleotid_trans"/>
    <property type="match status" value="1"/>
</dbReference>
<evidence type="ECO:0000256" key="1">
    <source>
        <dbReference type="SAM" id="MobiDB-lite"/>
    </source>
</evidence>
<feature type="region of interest" description="Disordered" evidence="1">
    <location>
        <begin position="73"/>
        <end position="96"/>
    </location>
</feature>
<dbReference type="EMBL" id="GDKF01001282">
    <property type="protein sequence ID" value="JAT77340.1"/>
    <property type="molecule type" value="Transcribed_RNA"/>
</dbReference>
<evidence type="ECO:0000313" key="4">
    <source>
        <dbReference type="EMBL" id="JAT77340.1"/>
    </source>
</evidence>
<dbReference type="PANTHER" id="PTHR46936:SF1">
    <property type="entry name" value="ARABINOSYLTRANSFERASE XEG113"/>
    <property type="match status" value="1"/>
</dbReference>
<dbReference type="InterPro" id="IPR053250">
    <property type="entry name" value="Glycosyltransferase_77"/>
</dbReference>
<dbReference type="AlphaFoldDB" id="A0A1D2AD70"/>
<name>A0A1D2AD70_AUXPR</name>
<sequence length="646" mass="71389">MMASLMGGRLGARRMPGPQARVLFCIAVAVVVMYTASSRFNLARAGINVPSVPTPLRGSSEDPVLILNSTFAPSHDHTKGGTQAAGHAGRDTSPSASGLAGRTFNHSLNPTHELTKDLLASVAVDKHVILTLANWNRIDFIENWVHYMQATGCKAYLVGASDNKTLDWLVEREIPAFYVDAGSQSTEMWWGSKAFLGLMTARIAVDLKILQFGYSVLSTDADVVWMRDPLPFMLKYPEADILMSNDQLITTAEGEELEHWPASGWSANAGFKLFRPRAAQFVKTWIAEMAHLKKGEHDQVLFDRLIFSNAEVIPSRSDHLFRGFDRKLIIGSLPVSLFCSGQTYKERMPQNMGLKPYAVHATFQACTQAKINRLREYDLWKDPDAHFSHPVGFISYDRDIPQSLLDAAAKGGRRKDIASTLPHFDLVNHQLSQLRTQLILTEELGGAAAILPSMVAGMDSSYKAHNGTVPGSRLRLPYPAPSDQIIDMREMEERMPGRWREGSFLLKPRATSVNASVLVLTVCEAGADVTECAAGDAKAVPEHDQIRILPDRSLAQLRTALSGVFSKYKRLHVKGGIQRLMVLTPKELEGYSRKLNPLMSSHCCVEGSPGHIGYDLFWDLPGHRDRHGQVVPGPWKPVPVEMTSCT</sequence>
<reference evidence="3" key="1">
    <citation type="submission" date="2015-08" db="EMBL/GenBank/DDBJ databases">
        <authorList>
            <person name="Babu N.S."/>
            <person name="Beckwith C.J."/>
            <person name="Beseler K.G."/>
            <person name="Brison A."/>
            <person name="Carone J.V."/>
            <person name="Caskin T.P."/>
            <person name="Diamond M."/>
            <person name="Durham M.E."/>
            <person name="Foxe J.M."/>
            <person name="Go M."/>
            <person name="Henderson B.A."/>
            <person name="Jones I.B."/>
            <person name="McGettigan J.A."/>
            <person name="Micheletti S.J."/>
            <person name="Nasrallah M.E."/>
            <person name="Ortiz D."/>
            <person name="Piller C.R."/>
            <person name="Privatt S.R."/>
            <person name="Schneider S.L."/>
            <person name="Sharp S."/>
            <person name="Smith T.C."/>
            <person name="Stanton J.D."/>
            <person name="Ullery H.E."/>
            <person name="Wilson R.J."/>
            <person name="Serrano M.G."/>
            <person name="Buck G."/>
            <person name="Lee V."/>
            <person name="Wang Y."/>
            <person name="Carvalho R."/>
            <person name="Voegtly L."/>
            <person name="Shi R."/>
            <person name="Duckworth R."/>
            <person name="Johnson A."/>
            <person name="Loviza R."/>
            <person name="Walstead R."/>
            <person name="Shah Z."/>
            <person name="Kiflezghi M."/>
            <person name="Wade K."/>
            <person name="Ball S.L."/>
            <person name="Bradley K.W."/>
            <person name="Asai D.J."/>
            <person name="Bowman C.A."/>
            <person name="Russell D.A."/>
            <person name="Pope W.H."/>
            <person name="Jacobs-Sera D."/>
            <person name="Hendrix R.W."/>
            <person name="Hatfull G.F."/>
        </authorList>
    </citation>
    <scope>NUCLEOTIDE SEQUENCE</scope>
</reference>
<dbReference type="InterPro" id="IPR005069">
    <property type="entry name" value="Nucl-diP-sugar_transferase"/>
</dbReference>
<proteinExistence type="predicted"/>
<protein>
    <recommendedName>
        <fullName evidence="2">Nucleotide-diphospho-sugar transferase domain-containing protein</fullName>
    </recommendedName>
</protein>
<evidence type="ECO:0000313" key="3">
    <source>
        <dbReference type="EMBL" id="JAT77122.1"/>
    </source>
</evidence>
<dbReference type="EMBL" id="GDKF01001500">
    <property type="protein sequence ID" value="JAT77122.1"/>
    <property type="molecule type" value="Transcribed_RNA"/>
</dbReference>
<dbReference type="GO" id="GO:0005794">
    <property type="term" value="C:Golgi apparatus"/>
    <property type="evidence" value="ECO:0007669"/>
    <property type="project" value="TreeGrafter"/>
</dbReference>
<dbReference type="GO" id="GO:0052636">
    <property type="term" value="F:arabinosyltransferase activity"/>
    <property type="evidence" value="ECO:0007669"/>
    <property type="project" value="TreeGrafter"/>
</dbReference>
<feature type="domain" description="Nucleotide-diphospho-sugar transferase" evidence="2">
    <location>
        <begin position="154"/>
        <end position="374"/>
    </location>
</feature>
<gene>
    <name evidence="3" type="ORF">g.86440</name>
    <name evidence="4" type="ORF">g.86442</name>
</gene>
<dbReference type="GO" id="GO:0052325">
    <property type="term" value="P:cell wall pectin biosynthetic process"/>
    <property type="evidence" value="ECO:0007669"/>
    <property type="project" value="TreeGrafter"/>
</dbReference>
<dbReference type="PANTHER" id="PTHR46936">
    <property type="entry name" value="ARABINOSYLTRANSFERASE XEG113"/>
    <property type="match status" value="1"/>
</dbReference>
<organism evidence="3">
    <name type="scientific">Auxenochlorella protothecoides</name>
    <name type="common">Green microalga</name>
    <name type="synonym">Chlorella protothecoides</name>
    <dbReference type="NCBI Taxonomy" id="3075"/>
    <lineage>
        <taxon>Eukaryota</taxon>
        <taxon>Viridiplantae</taxon>
        <taxon>Chlorophyta</taxon>
        <taxon>core chlorophytes</taxon>
        <taxon>Trebouxiophyceae</taxon>
        <taxon>Chlorellales</taxon>
        <taxon>Chlorellaceae</taxon>
        <taxon>Auxenochlorella</taxon>
    </lineage>
</organism>
<accession>A0A1D2AD70</accession>